<evidence type="ECO:0000259" key="1">
    <source>
        <dbReference type="Pfam" id="PF13456"/>
    </source>
</evidence>
<dbReference type="Pfam" id="PF13456">
    <property type="entry name" value="RVT_3"/>
    <property type="match status" value="1"/>
</dbReference>
<organism evidence="2">
    <name type="scientific">Medicago truncatula</name>
    <name type="common">Barrel medic</name>
    <name type="synonym">Medicago tribuloides</name>
    <dbReference type="NCBI Taxonomy" id="3880"/>
    <lineage>
        <taxon>Eukaryota</taxon>
        <taxon>Viridiplantae</taxon>
        <taxon>Streptophyta</taxon>
        <taxon>Embryophyta</taxon>
        <taxon>Tracheophyta</taxon>
        <taxon>Spermatophyta</taxon>
        <taxon>Magnoliopsida</taxon>
        <taxon>eudicotyledons</taxon>
        <taxon>Gunneridae</taxon>
        <taxon>Pentapetalae</taxon>
        <taxon>rosids</taxon>
        <taxon>fabids</taxon>
        <taxon>Fabales</taxon>
        <taxon>Fabaceae</taxon>
        <taxon>Papilionoideae</taxon>
        <taxon>50 kb inversion clade</taxon>
        <taxon>NPAAA clade</taxon>
        <taxon>Hologalegina</taxon>
        <taxon>IRL clade</taxon>
        <taxon>Trifolieae</taxon>
        <taxon>Medicago</taxon>
    </lineage>
</organism>
<dbReference type="GO" id="GO:0004523">
    <property type="term" value="F:RNA-DNA hybrid ribonuclease activity"/>
    <property type="evidence" value="ECO:0007669"/>
    <property type="project" value="InterPro"/>
</dbReference>
<gene>
    <name evidence="2" type="ORF">MtrunA17_Chr5g0420211</name>
</gene>
<feature type="domain" description="RNase H type-1" evidence="1">
    <location>
        <begin position="13"/>
        <end position="96"/>
    </location>
</feature>
<name>A0A396HQN9_MEDTR</name>
<dbReference type="PANTHER" id="PTHR47074">
    <property type="entry name" value="BNAC02G40300D PROTEIN"/>
    <property type="match status" value="1"/>
</dbReference>
<accession>A0A396HQN9</accession>
<dbReference type="GO" id="GO:0003676">
    <property type="term" value="F:nucleic acid binding"/>
    <property type="evidence" value="ECO:0007669"/>
    <property type="project" value="InterPro"/>
</dbReference>
<proteinExistence type="predicted"/>
<dbReference type="EMBL" id="PSQE01000005">
    <property type="protein sequence ID" value="RHN55650.1"/>
    <property type="molecule type" value="Genomic_DNA"/>
</dbReference>
<sequence>MLAMHNLYSILIDATFFTTEKKVSMRACLRDEKGTFVAALTIYCEAAMIIVEGEAWDLYQDIQWISSLGYHDVIFELDCKMVADDVHNSKMNLSEYGSIIQTLEPYLITITTL</sequence>
<protein>
    <recommendedName>
        <fullName evidence="1">RNase H type-1 domain-containing protein</fullName>
    </recommendedName>
</protein>
<dbReference type="Gramene" id="rna30866">
    <property type="protein sequence ID" value="RHN55650.1"/>
    <property type="gene ID" value="gene30866"/>
</dbReference>
<dbReference type="AlphaFoldDB" id="A0A396HQN9"/>
<dbReference type="PANTHER" id="PTHR47074:SF48">
    <property type="entry name" value="POLYNUCLEOTIDYL TRANSFERASE, RIBONUCLEASE H-LIKE SUPERFAMILY PROTEIN"/>
    <property type="match status" value="1"/>
</dbReference>
<evidence type="ECO:0000313" key="2">
    <source>
        <dbReference type="EMBL" id="RHN55650.1"/>
    </source>
</evidence>
<dbReference type="InterPro" id="IPR052929">
    <property type="entry name" value="RNase_H-like_EbsB-rel"/>
</dbReference>
<dbReference type="Proteomes" id="UP000265566">
    <property type="component" value="Chromosome 5"/>
</dbReference>
<reference evidence="2" key="1">
    <citation type="journal article" date="2018" name="Nat. Plants">
        <title>Whole-genome landscape of Medicago truncatula symbiotic genes.</title>
        <authorList>
            <person name="Pecrix Y."/>
            <person name="Gamas P."/>
            <person name="Carrere S."/>
        </authorList>
    </citation>
    <scope>NUCLEOTIDE SEQUENCE</scope>
    <source>
        <tissue evidence="2">Leaves</tissue>
    </source>
</reference>
<dbReference type="InterPro" id="IPR002156">
    <property type="entry name" value="RNaseH_domain"/>
</dbReference>
<comment type="caution">
    <text evidence="2">The sequence shown here is derived from an EMBL/GenBank/DDBJ whole genome shotgun (WGS) entry which is preliminary data.</text>
</comment>